<sequence>MNILVISHMFPKTSDSHYGLFVYDQVKALIENGHRVTVISPSPFAPFPLPYLSQKWKRYAQVPLLMKREEISFYNPKYVAYPKGFLLNRSGKSVFRSIKTQCRNLLRFPYDLIHAHVVLPDGSAAQLLSKMLGVPFVVTIHGADFSTTIYRNPKCMGVVRETLASAAQVIFVSSKLKNIGEKLFPDLSSRYCIIPNGVNGRFLVDQQEENNERPPECLDRFLLLSVSNLIAYKGIEYNLRAVAMVVKKIPTIHYLIIGDGPIKSELEKLSRELGIEEHVTFIGAVSNEEVKRYMKMCDLFTLPSWNEAFGIVYLEAMACGKSVIGCMGEGIEDIVSNGETGWLVPPRDSNALAERIMHLYRDEKTRVETGMKAKKTVCQHFTWENSVGKMCNLYSEIIARGRGGSSST</sequence>
<dbReference type="InterPro" id="IPR028098">
    <property type="entry name" value="Glyco_trans_4-like_N"/>
</dbReference>
<reference evidence="3 4" key="1">
    <citation type="submission" date="2019-07" db="EMBL/GenBank/DDBJ databases">
        <title>Whole genome shotgun sequence of Aneurinibacillus danicus NBRC 102444.</title>
        <authorList>
            <person name="Hosoyama A."/>
            <person name="Uohara A."/>
            <person name="Ohji S."/>
            <person name="Ichikawa N."/>
        </authorList>
    </citation>
    <scope>NUCLEOTIDE SEQUENCE [LARGE SCALE GENOMIC DNA]</scope>
    <source>
        <strain evidence="3 4">NBRC 102444</strain>
    </source>
</reference>
<keyword evidence="4" id="KW-1185">Reference proteome</keyword>
<dbReference type="InterPro" id="IPR050194">
    <property type="entry name" value="Glycosyltransferase_grp1"/>
</dbReference>
<feature type="domain" description="Glycosyltransferase subfamily 4-like N-terminal" evidence="2">
    <location>
        <begin position="21"/>
        <end position="199"/>
    </location>
</feature>
<evidence type="ECO:0000259" key="2">
    <source>
        <dbReference type="Pfam" id="PF13439"/>
    </source>
</evidence>
<dbReference type="PANTHER" id="PTHR45947">
    <property type="entry name" value="SULFOQUINOVOSYL TRANSFERASE SQD2"/>
    <property type="match status" value="1"/>
</dbReference>
<evidence type="ECO:0000313" key="4">
    <source>
        <dbReference type="Proteomes" id="UP000321157"/>
    </source>
</evidence>
<comment type="caution">
    <text evidence="3">The sequence shown here is derived from an EMBL/GenBank/DDBJ whole genome shotgun (WGS) entry which is preliminary data.</text>
</comment>
<protein>
    <submittedName>
        <fullName evidence="3">Glycosyl transferase</fullName>
    </submittedName>
</protein>
<accession>A0A511V7N3</accession>
<dbReference type="Pfam" id="PF00534">
    <property type="entry name" value="Glycos_transf_1"/>
    <property type="match status" value="1"/>
</dbReference>
<dbReference type="AlphaFoldDB" id="A0A511V7N3"/>
<dbReference type="OrthoDB" id="9806653at2"/>
<keyword evidence="3" id="KW-0808">Transferase</keyword>
<feature type="domain" description="Glycosyl transferase family 1" evidence="1">
    <location>
        <begin position="208"/>
        <end position="375"/>
    </location>
</feature>
<evidence type="ECO:0000259" key="1">
    <source>
        <dbReference type="Pfam" id="PF00534"/>
    </source>
</evidence>
<dbReference type="Proteomes" id="UP000321157">
    <property type="component" value="Unassembled WGS sequence"/>
</dbReference>
<name>A0A511V7N3_9BACL</name>
<dbReference type="PANTHER" id="PTHR45947:SF3">
    <property type="entry name" value="SULFOQUINOVOSYL TRANSFERASE SQD2"/>
    <property type="match status" value="1"/>
</dbReference>
<dbReference type="RefSeq" id="WP_146809466.1">
    <property type="nucleotide sequence ID" value="NZ_BJXX01000068.1"/>
</dbReference>
<dbReference type="GO" id="GO:0016757">
    <property type="term" value="F:glycosyltransferase activity"/>
    <property type="evidence" value="ECO:0007669"/>
    <property type="project" value="InterPro"/>
</dbReference>
<dbReference type="Gene3D" id="3.40.50.2000">
    <property type="entry name" value="Glycogen Phosphorylase B"/>
    <property type="match status" value="2"/>
</dbReference>
<gene>
    <name evidence="3" type="ORF">ADA01nite_16410</name>
</gene>
<dbReference type="EMBL" id="BJXX01000068">
    <property type="protein sequence ID" value="GEN34181.1"/>
    <property type="molecule type" value="Genomic_DNA"/>
</dbReference>
<dbReference type="SUPFAM" id="SSF53756">
    <property type="entry name" value="UDP-Glycosyltransferase/glycogen phosphorylase"/>
    <property type="match status" value="1"/>
</dbReference>
<organism evidence="3 4">
    <name type="scientific">Aneurinibacillus danicus</name>
    <dbReference type="NCBI Taxonomy" id="267746"/>
    <lineage>
        <taxon>Bacteria</taxon>
        <taxon>Bacillati</taxon>
        <taxon>Bacillota</taxon>
        <taxon>Bacilli</taxon>
        <taxon>Bacillales</taxon>
        <taxon>Paenibacillaceae</taxon>
        <taxon>Aneurinibacillus group</taxon>
        <taxon>Aneurinibacillus</taxon>
    </lineage>
</organism>
<evidence type="ECO:0000313" key="3">
    <source>
        <dbReference type="EMBL" id="GEN34181.1"/>
    </source>
</evidence>
<dbReference type="CDD" id="cd03798">
    <property type="entry name" value="GT4_WlbH-like"/>
    <property type="match status" value="1"/>
</dbReference>
<dbReference type="InterPro" id="IPR001296">
    <property type="entry name" value="Glyco_trans_1"/>
</dbReference>
<dbReference type="Pfam" id="PF13439">
    <property type="entry name" value="Glyco_transf_4"/>
    <property type="match status" value="1"/>
</dbReference>
<proteinExistence type="predicted"/>